<evidence type="ECO:0000259" key="1">
    <source>
        <dbReference type="Pfam" id="PF14291"/>
    </source>
</evidence>
<feature type="non-terminal residue" evidence="2">
    <location>
        <position position="1"/>
    </location>
</feature>
<accession>A0A371HMS1</accession>
<keyword evidence="3" id="KW-1185">Reference proteome</keyword>
<proteinExistence type="predicted"/>
<dbReference type="AlphaFoldDB" id="A0A371HMS1"/>
<sequence length="172" mass="20264">MKFTVCHVIFLVESQVVVPSHMCLLDKDLEHRKRLMLERIVHFSTILKTTLAHHIIILKHTRNIIILQSSYQICKNRLSLKTSVDTIRWLTVQACTIRDHDETLESKNRGNFLEIFKLLASYNDKVAQVVLENASYNLKYTSHQIQKEIAYFSRKLRSYIGEELKILHFHNC</sequence>
<dbReference type="EMBL" id="QJKJ01002154">
    <property type="protein sequence ID" value="RDY04098.1"/>
    <property type="molecule type" value="Genomic_DNA"/>
</dbReference>
<name>A0A371HMS1_MUCPR</name>
<evidence type="ECO:0000313" key="2">
    <source>
        <dbReference type="EMBL" id="RDY04098.1"/>
    </source>
</evidence>
<gene>
    <name evidence="2" type="ORF">CR513_12246</name>
</gene>
<dbReference type="Pfam" id="PF14291">
    <property type="entry name" value="DUF4371"/>
    <property type="match status" value="1"/>
</dbReference>
<comment type="caution">
    <text evidence="2">The sequence shown here is derived from an EMBL/GenBank/DDBJ whole genome shotgun (WGS) entry which is preliminary data.</text>
</comment>
<dbReference type="OrthoDB" id="1932923at2759"/>
<feature type="domain" description="DUF4371" evidence="1">
    <location>
        <begin position="75"/>
        <end position="164"/>
    </location>
</feature>
<dbReference type="PANTHER" id="PTHR45749:SF37">
    <property type="entry name" value="OS05G0311600 PROTEIN"/>
    <property type="match status" value="1"/>
</dbReference>
<dbReference type="STRING" id="157652.A0A371HMS1"/>
<protein>
    <recommendedName>
        <fullName evidence="1">DUF4371 domain-containing protein</fullName>
    </recommendedName>
</protein>
<organism evidence="2 3">
    <name type="scientific">Mucuna pruriens</name>
    <name type="common">Velvet bean</name>
    <name type="synonym">Dolichos pruriens</name>
    <dbReference type="NCBI Taxonomy" id="157652"/>
    <lineage>
        <taxon>Eukaryota</taxon>
        <taxon>Viridiplantae</taxon>
        <taxon>Streptophyta</taxon>
        <taxon>Embryophyta</taxon>
        <taxon>Tracheophyta</taxon>
        <taxon>Spermatophyta</taxon>
        <taxon>Magnoliopsida</taxon>
        <taxon>eudicotyledons</taxon>
        <taxon>Gunneridae</taxon>
        <taxon>Pentapetalae</taxon>
        <taxon>rosids</taxon>
        <taxon>fabids</taxon>
        <taxon>Fabales</taxon>
        <taxon>Fabaceae</taxon>
        <taxon>Papilionoideae</taxon>
        <taxon>50 kb inversion clade</taxon>
        <taxon>NPAAA clade</taxon>
        <taxon>indigoferoid/millettioid clade</taxon>
        <taxon>Phaseoleae</taxon>
        <taxon>Mucuna</taxon>
    </lineage>
</organism>
<reference evidence="2" key="1">
    <citation type="submission" date="2018-05" db="EMBL/GenBank/DDBJ databases">
        <title>Draft genome of Mucuna pruriens seed.</title>
        <authorList>
            <person name="Nnadi N.E."/>
            <person name="Vos R."/>
            <person name="Hasami M.H."/>
            <person name="Devisetty U.K."/>
            <person name="Aguiy J.C."/>
        </authorList>
    </citation>
    <scope>NUCLEOTIDE SEQUENCE [LARGE SCALE GENOMIC DNA]</scope>
    <source>
        <strain evidence="2">JCA_2017</strain>
    </source>
</reference>
<dbReference type="PANTHER" id="PTHR45749">
    <property type="match status" value="1"/>
</dbReference>
<dbReference type="Proteomes" id="UP000257109">
    <property type="component" value="Unassembled WGS sequence"/>
</dbReference>
<dbReference type="InterPro" id="IPR025398">
    <property type="entry name" value="DUF4371"/>
</dbReference>
<evidence type="ECO:0000313" key="3">
    <source>
        <dbReference type="Proteomes" id="UP000257109"/>
    </source>
</evidence>